<dbReference type="AlphaFoldDB" id="A0A7C4AQP3"/>
<dbReference type="PANTHER" id="PTHR48098:SF1">
    <property type="entry name" value="DIACYLGLYCEROL ACYLTRANSFERASE_MYCOLYLTRANSFERASE AG85A"/>
    <property type="match status" value="1"/>
</dbReference>
<reference evidence="3" key="1">
    <citation type="journal article" date="2020" name="mSystems">
        <title>Genome- and Community-Level Interaction Insights into Carbon Utilization and Element Cycling Functions of Hydrothermarchaeota in Hydrothermal Sediment.</title>
        <authorList>
            <person name="Zhou Z."/>
            <person name="Liu Y."/>
            <person name="Xu W."/>
            <person name="Pan J."/>
            <person name="Luo Z.H."/>
            <person name="Li M."/>
        </authorList>
    </citation>
    <scope>NUCLEOTIDE SEQUENCE [LARGE SCALE GENOMIC DNA]</scope>
    <source>
        <strain evidence="3">SpSt-769</strain>
    </source>
</reference>
<feature type="chain" id="PRO_5028005067" description="Enterochelin esterase-like enzyme" evidence="2">
    <location>
        <begin position="23"/>
        <end position="367"/>
    </location>
</feature>
<protein>
    <recommendedName>
        <fullName evidence="4">Enterochelin esterase-like enzyme</fullName>
    </recommendedName>
</protein>
<feature type="region of interest" description="Disordered" evidence="1">
    <location>
        <begin position="49"/>
        <end position="82"/>
    </location>
</feature>
<dbReference type="InterPro" id="IPR000801">
    <property type="entry name" value="Esterase-like"/>
</dbReference>
<dbReference type="SUPFAM" id="SSF53474">
    <property type="entry name" value="alpha/beta-Hydrolases"/>
    <property type="match status" value="1"/>
</dbReference>
<feature type="signal peptide" evidence="2">
    <location>
        <begin position="1"/>
        <end position="22"/>
    </location>
</feature>
<evidence type="ECO:0000256" key="1">
    <source>
        <dbReference type="SAM" id="MobiDB-lite"/>
    </source>
</evidence>
<accession>A0A7C4AQP3</accession>
<dbReference type="Gene3D" id="3.40.50.1820">
    <property type="entry name" value="alpha/beta hydrolase"/>
    <property type="match status" value="1"/>
</dbReference>
<dbReference type="PANTHER" id="PTHR48098">
    <property type="entry name" value="ENTEROCHELIN ESTERASE-RELATED"/>
    <property type="match status" value="1"/>
</dbReference>
<evidence type="ECO:0008006" key="4">
    <source>
        <dbReference type="Google" id="ProtNLM"/>
    </source>
</evidence>
<organism evidence="3">
    <name type="scientific">Desulfomonile tiedjei</name>
    <dbReference type="NCBI Taxonomy" id="2358"/>
    <lineage>
        <taxon>Bacteria</taxon>
        <taxon>Pseudomonadati</taxon>
        <taxon>Thermodesulfobacteriota</taxon>
        <taxon>Desulfomonilia</taxon>
        <taxon>Desulfomonilales</taxon>
        <taxon>Desulfomonilaceae</taxon>
        <taxon>Desulfomonile</taxon>
    </lineage>
</organism>
<dbReference type="InterPro" id="IPR050583">
    <property type="entry name" value="Mycobacterial_A85_antigen"/>
</dbReference>
<comment type="caution">
    <text evidence="3">The sequence shown here is derived from an EMBL/GenBank/DDBJ whole genome shotgun (WGS) entry which is preliminary data.</text>
</comment>
<dbReference type="Pfam" id="PF00756">
    <property type="entry name" value="Esterase"/>
    <property type="match status" value="1"/>
</dbReference>
<keyword evidence="2" id="KW-0732">Signal</keyword>
<dbReference type="EMBL" id="DTGT01000076">
    <property type="protein sequence ID" value="HGH60124.1"/>
    <property type="molecule type" value="Genomic_DNA"/>
</dbReference>
<dbReference type="InterPro" id="IPR029058">
    <property type="entry name" value="AB_hydrolase_fold"/>
</dbReference>
<gene>
    <name evidence="3" type="ORF">ENV54_02360</name>
</gene>
<proteinExistence type="predicted"/>
<evidence type="ECO:0000313" key="3">
    <source>
        <dbReference type="EMBL" id="HGH60124.1"/>
    </source>
</evidence>
<name>A0A7C4AQP3_9BACT</name>
<feature type="compositionally biased region" description="Basic and acidic residues" evidence="1">
    <location>
        <begin position="49"/>
        <end position="59"/>
    </location>
</feature>
<sequence>MPNTARIAAVWTALILLSVCLAACDKQGTKGVAQDVARDKAQEDGVVRLEGSRPAESRVHTPPAHGEQTGLEPSPAEKPQDSLKKLRIEKITGYKVPAEYFILSSKRFLDAVAAVTLPTDYFTAADKTYPMVVVFGGAGESIRAPRNGALAWMHYYKMDEAIQSLQRETLEPADFQGLVTPDELARFNRELQRHPYRGMIVVCPYSPPLSLGRTMDHPDYEAYLIQELLPALIKHYRVSPGRIGIDGVSNGGARSMYYGFKYPHLFVAIGSVQGSFGPFMDLYEQLIQKHADVLKKKAIQLITSDRDSMRLSVQHMHELLNRYNIPHRYLQMTGPHDYVFNQGPGSIGLLVFHDAMLHAGKPDKSAP</sequence>
<evidence type="ECO:0000256" key="2">
    <source>
        <dbReference type="SAM" id="SignalP"/>
    </source>
</evidence>